<dbReference type="GO" id="GO:0005200">
    <property type="term" value="F:structural constituent of cytoskeleton"/>
    <property type="evidence" value="ECO:0007669"/>
    <property type="project" value="TreeGrafter"/>
</dbReference>
<dbReference type="InterPro" id="IPR001322">
    <property type="entry name" value="Lamin_tail_dom"/>
</dbReference>
<dbReference type="PANTHER" id="PTHR45721">
    <property type="entry name" value="LAMIN DM0-RELATED"/>
    <property type="match status" value="1"/>
</dbReference>
<dbReference type="Proteomes" id="UP000218231">
    <property type="component" value="Unassembled WGS sequence"/>
</dbReference>
<organism evidence="3 4">
    <name type="scientific">Diploscapter pachys</name>
    <dbReference type="NCBI Taxonomy" id="2018661"/>
    <lineage>
        <taxon>Eukaryota</taxon>
        <taxon>Metazoa</taxon>
        <taxon>Ecdysozoa</taxon>
        <taxon>Nematoda</taxon>
        <taxon>Chromadorea</taxon>
        <taxon>Rhabditida</taxon>
        <taxon>Rhabditina</taxon>
        <taxon>Rhabditomorpha</taxon>
        <taxon>Rhabditoidea</taxon>
        <taxon>Rhabditidae</taxon>
        <taxon>Diploscapter</taxon>
    </lineage>
</organism>
<evidence type="ECO:0000313" key="4">
    <source>
        <dbReference type="Proteomes" id="UP000218231"/>
    </source>
</evidence>
<dbReference type="InterPro" id="IPR036415">
    <property type="entry name" value="Lamin_tail_dom_sf"/>
</dbReference>
<accession>A0A2A2JA69</accession>
<dbReference type="Gene3D" id="2.60.40.1260">
    <property type="entry name" value="Lamin Tail domain"/>
    <property type="match status" value="1"/>
</dbReference>
<proteinExistence type="predicted"/>
<dbReference type="PANTHER" id="PTHR45721:SF12">
    <property type="entry name" value="INTERMEDIATE FILAMENT PROTEIN IFA-1"/>
    <property type="match status" value="1"/>
</dbReference>
<dbReference type="AlphaFoldDB" id="A0A2A2JA69"/>
<dbReference type="GO" id="GO:0031507">
    <property type="term" value="P:heterochromatin formation"/>
    <property type="evidence" value="ECO:0007669"/>
    <property type="project" value="TreeGrafter"/>
</dbReference>
<dbReference type="PROSITE" id="PS51841">
    <property type="entry name" value="LTD"/>
    <property type="match status" value="1"/>
</dbReference>
<comment type="caution">
    <text evidence="3">The sequence shown here is derived from an EMBL/GenBank/DDBJ whole genome shotgun (WGS) entry which is preliminary data.</text>
</comment>
<evidence type="ECO:0000313" key="3">
    <source>
        <dbReference type="EMBL" id="PAV58545.1"/>
    </source>
</evidence>
<reference evidence="3 4" key="1">
    <citation type="journal article" date="2017" name="Curr. Biol.">
        <title>Genome architecture and evolution of a unichromosomal asexual nematode.</title>
        <authorList>
            <person name="Fradin H."/>
            <person name="Zegar C."/>
            <person name="Gutwein M."/>
            <person name="Lucas J."/>
            <person name="Kovtun M."/>
            <person name="Corcoran D."/>
            <person name="Baugh L.R."/>
            <person name="Kiontke K."/>
            <person name="Gunsalus K."/>
            <person name="Fitch D.H."/>
            <person name="Piano F."/>
        </authorList>
    </citation>
    <scope>NUCLEOTIDE SEQUENCE [LARGE SCALE GENOMIC DNA]</scope>
    <source>
        <strain evidence="3">PF1309</strain>
    </source>
</reference>
<name>A0A2A2JA69_9BILA</name>
<evidence type="ECO:0000256" key="1">
    <source>
        <dbReference type="ARBA" id="ARBA00023054"/>
    </source>
</evidence>
<protein>
    <recommendedName>
        <fullName evidence="2">LTD domain-containing protein</fullName>
    </recommendedName>
</protein>
<feature type="domain" description="LTD" evidence="2">
    <location>
        <begin position="13"/>
        <end position="131"/>
    </location>
</feature>
<gene>
    <name evidence="3" type="ORF">WR25_01329</name>
</gene>
<dbReference type="GO" id="GO:0007097">
    <property type="term" value="P:nuclear migration"/>
    <property type="evidence" value="ECO:0007669"/>
    <property type="project" value="TreeGrafter"/>
</dbReference>
<sequence length="172" mass="20256">MADGKYGRARSRSRTPERVVKHYYEPVKHSSDGQYIAVENTSLIHYIDISAWKIEHIVDGVLDAMFVFPSSGVILKPKQTIKIWGNAYRHLAYLYDFVCDTYSRFDVGYETQTVLLNQFREEVARFFRHNRSSSPRHWTDRGVYIYDSDLGYHPYPAIKEYCERQDIKTESL</sequence>
<dbReference type="GO" id="GO:0006998">
    <property type="term" value="P:nuclear envelope organization"/>
    <property type="evidence" value="ECO:0007669"/>
    <property type="project" value="TreeGrafter"/>
</dbReference>
<dbReference type="SUPFAM" id="SSF74853">
    <property type="entry name" value="Lamin A/C globular tail domain"/>
    <property type="match status" value="1"/>
</dbReference>
<keyword evidence="1" id="KW-0175">Coiled coil</keyword>
<dbReference type="GO" id="GO:0005652">
    <property type="term" value="C:nuclear lamina"/>
    <property type="evidence" value="ECO:0007669"/>
    <property type="project" value="TreeGrafter"/>
</dbReference>
<dbReference type="GO" id="GO:0090435">
    <property type="term" value="P:protein localization to nuclear envelope"/>
    <property type="evidence" value="ECO:0007669"/>
    <property type="project" value="TreeGrafter"/>
</dbReference>
<evidence type="ECO:0000259" key="2">
    <source>
        <dbReference type="PROSITE" id="PS51841"/>
    </source>
</evidence>
<dbReference type="EMBL" id="LIAE01010575">
    <property type="protein sequence ID" value="PAV58545.1"/>
    <property type="molecule type" value="Genomic_DNA"/>
</dbReference>
<keyword evidence="4" id="KW-1185">Reference proteome</keyword>
<dbReference type="GO" id="GO:0051664">
    <property type="term" value="P:nuclear pore localization"/>
    <property type="evidence" value="ECO:0007669"/>
    <property type="project" value="TreeGrafter"/>
</dbReference>